<keyword evidence="1" id="KW-1133">Transmembrane helix</keyword>
<evidence type="ECO:0000256" key="1">
    <source>
        <dbReference type="SAM" id="Phobius"/>
    </source>
</evidence>
<reference evidence="3 4" key="1">
    <citation type="submission" date="2021-02" db="EMBL/GenBank/DDBJ databases">
        <authorList>
            <person name="Vanwijnsberghe S."/>
        </authorList>
    </citation>
    <scope>NUCLEOTIDE SEQUENCE [LARGE SCALE GENOMIC DNA]</scope>
    <source>
        <strain evidence="3 4">R-69658</strain>
    </source>
</reference>
<gene>
    <name evidence="3" type="ORF">R69658_01147</name>
</gene>
<protein>
    <recommendedName>
        <fullName evidence="2">TadE-like domain-containing protein</fullName>
    </recommendedName>
</protein>
<dbReference type="RefSeq" id="WP_200618539.1">
    <property type="nucleotide sequence ID" value="NZ_CAJNAU010000007.1"/>
</dbReference>
<dbReference type="Proteomes" id="UP000674425">
    <property type="component" value="Unassembled WGS sequence"/>
</dbReference>
<dbReference type="InterPro" id="IPR012495">
    <property type="entry name" value="TadE-like_dom"/>
</dbReference>
<organism evidence="3 4">
    <name type="scientific">Paraburkholderia aspalathi</name>
    <dbReference type="NCBI Taxonomy" id="1324617"/>
    <lineage>
        <taxon>Bacteria</taxon>
        <taxon>Pseudomonadati</taxon>
        <taxon>Pseudomonadota</taxon>
        <taxon>Betaproteobacteria</taxon>
        <taxon>Burkholderiales</taxon>
        <taxon>Burkholderiaceae</taxon>
        <taxon>Paraburkholderia</taxon>
    </lineage>
</organism>
<evidence type="ECO:0000313" key="4">
    <source>
        <dbReference type="Proteomes" id="UP000674425"/>
    </source>
</evidence>
<dbReference type="EMBL" id="CAJNAU010000007">
    <property type="protein sequence ID" value="CAE6716454.1"/>
    <property type="molecule type" value="Genomic_DNA"/>
</dbReference>
<accession>A0ABM8QUW2</accession>
<evidence type="ECO:0000259" key="2">
    <source>
        <dbReference type="Pfam" id="PF07811"/>
    </source>
</evidence>
<feature type="domain" description="TadE-like" evidence="2">
    <location>
        <begin position="38"/>
        <end position="80"/>
    </location>
</feature>
<dbReference type="Pfam" id="PF07811">
    <property type="entry name" value="TadE"/>
    <property type="match status" value="1"/>
</dbReference>
<keyword evidence="1" id="KW-0812">Transmembrane</keyword>
<name>A0ABM8QUW2_9BURK</name>
<sequence length="177" mass="18974">MNREVDAAVQRTLAQGGTNRDAVPRYATWHGRRRAQRGATAVEFALVFPLFFGVFYAIVSYSLIFVAEQSLTLATAEGARAVLNYQKASTVQAALVLRTAAACTTAKNLVAPMIQNADCTTVQTACSYDPTMTCIAVTMTYHYSTSPLVPNIPVLGLAMPTNLVGTATVQLNPVNIL</sequence>
<keyword evidence="4" id="KW-1185">Reference proteome</keyword>
<evidence type="ECO:0000313" key="3">
    <source>
        <dbReference type="EMBL" id="CAE6716454.1"/>
    </source>
</evidence>
<keyword evidence="1" id="KW-0472">Membrane</keyword>
<feature type="transmembrane region" description="Helical" evidence="1">
    <location>
        <begin position="41"/>
        <end position="64"/>
    </location>
</feature>
<proteinExistence type="predicted"/>
<comment type="caution">
    <text evidence="3">The sequence shown here is derived from an EMBL/GenBank/DDBJ whole genome shotgun (WGS) entry which is preliminary data.</text>
</comment>